<gene>
    <name evidence="2" type="ORF">V4F39_16375</name>
</gene>
<organism evidence="2 3">
    <name type="scientific">Aquincola agrisoli</name>
    <dbReference type="NCBI Taxonomy" id="3119538"/>
    <lineage>
        <taxon>Bacteria</taxon>
        <taxon>Pseudomonadati</taxon>
        <taxon>Pseudomonadota</taxon>
        <taxon>Betaproteobacteria</taxon>
        <taxon>Burkholderiales</taxon>
        <taxon>Sphaerotilaceae</taxon>
        <taxon>Aquincola</taxon>
    </lineage>
</organism>
<sequence>MTSARHTAAAVAIALLVGAGGYLGWQSFGARETAPPVSYTLLDGSKGSIDALRGKVVLVNFWATSCTTCVAEMPQIVSTYDKYKAQGYETIAVAMSYDPPAYVSRFAETRKLPFGVAIDNTGEIAKRFGDVQLTPTTYLINKRGEIVKRYVGAPDFAALHKLVEQLLAEA</sequence>
<evidence type="ECO:0000313" key="3">
    <source>
        <dbReference type="Proteomes" id="UP001336250"/>
    </source>
</evidence>
<dbReference type="EMBL" id="JAZIBG010000031">
    <property type="protein sequence ID" value="MEF7615498.1"/>
    <property type="molecule type" value="Genomic_DNA"/>
</dbReference>
<dbReference type="InterPro" id="IPR050553">
    <property type="entry name" value="Thioredoxin_ResA/DsbE_sf"/>
</dbReference>
<name>A0AAW9QH87_9BURK</name>
<dbReference type="PANTHER" id="PTHR42852">
    <property type="entry name" value="THIOL:DISULFIDE INTERCHANGE PROTEIN DSBE"/>
    <property type="match status" value="1"/>
</dbReference>
<comment type="caution">
    <text evidence="2">The sequence shown here is derived from an EMBL/GenBank/DDBJ whole genome shotgun (WGS) entry which is preliminary data.</text>
</comment>
<dbReference type="CDD" id="cd02966">
    <property type="entry name" value="TlpA_like_family"/>
    <property type="match status" value="1"/>
</dbReference>
<dbReference type="Gene3D" id="3.40.30.10">
    <property type="entry name" value="Glutaredoxin"/>
    <property type="match status" value="1"/>
</dbReference>
<dbReference type="InterPro" id="IPR013766">
    <property type="entry name" value="Thioredoxin_domain"/>
</dbReference>
<dbReference type="InterPro" id="IPR036249">
    <property type="entry name" value="Thioredoxin-like_sf"/>
</dbReference>
<feature type="domain" description="Thioredoxin" evidence="1">
    <location>
        <begin position="28"/>
        <end position="168"/>
    </location>
</feature>
<accession>A0AAW9QH87</accession>
<dbReference type="GO" id="GO:0016491">
    <property type="term" value="F:oxidoreductase activity"/>
    <property type="evidence" value="ECO:0007669"/>
    <property type="project" value="InterPro"/>
</dbReference>
<proteinExistence type="predicted"/>
<evidence type="ECO:0000259" key="1">
    <source>
        <dbReference type="PROSITE" id="PS51352"/>
    </source>
</evidence>
<dbReference type="Pfam" id="PF08534">
    <property type="entry name" value="Redoxin"/>
    <property type="match status" value="1"/>
</dbReference>
<dbReference type="AlphaFoldDB" id="A0AAW9QH87"/>
<dbReference type="InterPro" id="IPR013740">
    <property type="entry name" value="Redoxin"/>
</dbReference>
<reference evidence="2 3" key="1">
    <citation type="submission" date="2024-02" db="EMBL/GenBank/DDBJ databases">
        <title>Genome sequence of Aquincola sp. MAHUQ-54.</title>
        <authorList>
            <person name="Huq M.A."/>
        </authorList>
    </citation>
    <scope>NUCLEOTIDE SEQUENCE [LARGE SCALE GENOMIC DNA]</scope>
    <source>
        <strain evidence="2 3">MAHUQ-54</strain>
    </source>
</reference>
<evidence type="ECO:0000313" key="2">
    <source>
        <dbReference type="EMBL" id="MEF7615498.1"/>
    </source>
</evidence>
<keyword evidence="3" id="KW-1185">Reference proteome</keyword>
<dbReference type="Proteomes" id="UP001336250">
    <property type="component" value="Unassembled WGS sequence"/>
</dbReference>
<dbReference type="SUPFAM" id="SSF52833">
    <property type="entry name" value="Thioredoxin-like"/>
    <property type="match status" value="1"/>
</dbReference>
<protein>
    <submittedName>
        <fullName evidence="2">TlpA disulfide reductase family protein</fullName>
    </submittedName>
</protein>
<dbReference type="PROSITE" id="PS51352">
    <property type="entry name" value="THIOREDOXIN_2"/>
    <property type="match status" value="1"/>
</dbReference>
<dbReference type="RefSeq" id="WP_332290777.1">
    <property type="nucleotide sequence ID" value="NZ_JAZIBG010000031.1"/>
</dbReference>
<dbReference type="PANTHER" id="PTHR42852:SF18">
    <property type="entry name" value="CHROMOSOME UNDETERMINED SCAFFOLD_47, WHOLE GENOME SHOTGUN SEQUENCE"/>
    <property type="match status" value="1"/>
</dbReference>